<name>A0AAW8TJ11_9ENTE</name>
<protein>
    <submittedName>
        <fullName evidence="2">Uncharacterized protein</fullName>
    </submittedName>
</protein>
<evidence type="ECO:0000313" key="3">
    <source>
        <dbReference type="Proteomes" id="UP001245561"/>
    </source>
</evidence>
<evidence type="ECO:0000313" key="4">
    <source>
        <dbReference type="Proteomes" id="UP001256547"/>
    </source>
</evidence>
<sequence length="322" mass="36829">MNICFFKLSNWLRHFVIASFSNRRKMKQMYPKFFTAVERTYPIPGLNKTVSLTKNKAEACLTMTPQGMTLTEHYLLISAYCYDHRHHSVIYVLDRNSDNKIKTIILPDLSHVGGLAYDPLQQTIWLSNTVGSFAAVAAIHLKQIDEYIEGSAPIFYQQKIALKELPHTSALTYNRKYLVAALFSLKEFGKIVCYPIDHTEKLINEENHLNTSKSTILSSPFGTLAIPKKIQGATFYKNFLLLSQSWGRQSGKIFVFDIHRTTDFSDLTQAQKIITTPPYLEQIYVDGEYLFALFESGASAYRKKTSFVINDVLQLDLLQLLE</sequence>
<dbReference type="AlphaFoldDB" id="A0AAW8TJ11"/>
<comment type="caution">
    <text evidence="2">The sequence shown here is derived from an EMBL/GenBank/DDBJ whole genome shotgun (WGS) entry which is preliminary data.</text>
</comment>
<evidence type="ECO:0000313" key="1">
    <source>
        <dbReference type="EMBL" id="MDT2597291.1"/>
    </source>
</evidence>
<keyword evidence="4" id="KW-1185">Reference proteome</keyword>
<dbReference type="SUPFAM" id="SSF63825">
    <property type="entry name" value="YWTD domain"/>
    <property type="match status" value="1"/>
</dbReference>
<accession>A0AAW8TJ11</accession>
<gene>
    <name evidence="2" type="ORF">P7D36_10060</name>
    <name evidence="1" type="ORF">P7D39_09795</name>
</gene>
<dbReference type="EMBL" id="JARPYT010000014">
    <property type="protein sequence ID" value="MDT2637836.1"/>
    <property type="molecule type" value="Genomic_DNA"/>
</dbReference>
<reference evidence="2 4" key="1">
    <citation type="submission" date="2023-03" db="EMBL/GenBank/DDBJ databases">
        <authorList>
            <person name="Shen W."/>
            <person name="Cai J."/>
        </authorList>
    </citation>
    <scope>NUCLEOTIDE SEQUENCE</scope>
    <source>
        <strain evidence="2">P55-2</strain>
        <strain evidence="1 4">P72-2</strain>
    </source>
</reference>
<dbReference type="EMBL" id="JARPYR010000019">
    <property type="protein sequence ID" value="MDT2597291.1"/>
    <property type="molecule type" value="Genomic_DNA"/>
</dbReference>
<proteinExistence type="predicted"/>
<dbReference type="RefSeq" id="WP_137604197.1">
    <property type="nucleotide sequence ID" value="NZ_JARPYR010000019.1"/>
</dbReference>
<dbReference type="Proteomes" id="UP001245561">
    <property type="component" value="Unassembled WGS sequence"/>
</dbReference>
<evidence type="ECO:0000313" key="2">
    <source>
        <dbReference type="EMBL" id="MDT2637836.1"/>
    </source>
</evidence>
<dbReference type="Proteomes" id="UP001256547">
    <property type="component" value="Unassembled WGS sequence"/>
</dbReference>
<organism evidence="2 3">
    <name type="scientific">Enterococcus dongliensis</name>
    <dbReference type="NCBI Taxonomy" id="2559925"/>
    <lineage>
        <taxon>Bacteria</taxon>
        <taxon>Bacillati</taxon>
        <taxon>Bacillota</taxon>
        <taxon>Bacilli</taxon>
        <taxon>Lactobacillales</taxon>
        <taxon>Enterococcaceae</taxon>
        <taxon>Enterococcus</taxon>
    </lineage>
</organism>